<keyword evidence="4" id="KW-1185">Reference proteome</keyword>
<dbReference type="SMART" id="SM00843">
    <property type="entry name" value="Ftsk_gamma"/>
    <property type="match status" value="1"/>
</dbReference>
<comment type="subcellular location">
    <subcellularLocation>
        <location evidence="1">Cell membrane</location>
    </subcellularLocation>
</comment>
<dbReference type="InterPro" id="IPR036388">
    <property type="entry name" value="WH-like_DNA-bd_sf"/>
</dbReference>
<evidence type="ECO:0000313" key="3">
    <source>
        <dbReference type="EMBL" id="MBK0395645.1"/>
    </source>
</evidence>
<dbReference type="Proteomes" id="UP000614058">
    <property type="component" value="Unassembled WGS sequence"/>
</dbReference>
<comment type="caution">
    <text evidence="3">The sequence shown here is derived from an EMBL/GenBank/DDBJ whole genome shotgun (WGS) entry which is preliminary data.</text>
</comment>
<proteinExistence type="predicted"/>
<dbReference type="InterPro" id="IPR036390">
    <property type="entry name" value="WH_DNA-bd_sf"/>
</dbReference>
<reference evidence="3 4" key="1">
    <citation type="journal article" date="2021" name="Pathogens">
        <title>Isolation and Characterization of Kingella bonacorsii sp. nov., A Novel Kingella Species Detected in a Stable Periodontitis Subject.</title>
        <authorList>
            <person name="Antezack A."/>
            <person name="Boxberger M."/>
            <person name="Rolland C."/>
            <person name="Monnet-Corti V."/>
            <person name="La Scola B."/>
        </authorList>
    </citation>
    <scope>NUCLEOTIDE SEQUENCE [LARGE SCALE GENOMIC DNA]</scope>
    <source>
        <strain evidence="3 4">Marseille-Q4569</strain>
    </source>
</reference>
<feature type="domain" description="FtsK gamma" evidence="2">
    <location>
        <begin position="28"/>
        <end position="94"/>
    </location>
</feature>
<protein>
    <recommendedName>
        <fullName evidence="2">FtsK gamma domain-containing protein</fullName>
    </recommendedName>
</protein>
<dbReference type="EMBL" id="JAEHNZ010000001">
    <property type="protein sequence ID" value="MBK0395645.1"/>
    <property type="molecule type" value="Genomic_DNA"/>
</dbReference>
<evidence type="ECO:0000259" key="2">
    <source>
        <dbReference type="SMART" id="SM00843"/>
    </source>
</evidence>
<dbReference type="Gene3D" id="1.10.10.10">
    <property type="entry name" value="Winged helix-like DNA-binding domain superfamily/Winged helix DNA-binding domain"/>
    <property type="match status" value="1"/>
</dbReference>
<dbReference type="InterPro" id="IPR018541">
    <property type="entry name" value="Ftsk_gamma"/>
</dbReference>
<accession>A0ABS1BQT3</accession>
<evidence type="ECO:0000256" key="1">
    <source>
        <dbReference type="ARBA" id="ARBA00004236"/>
    </source>
</evidence>
<sequence length="96" mass="10413">MSKSLNTDVEEILSTEQAECSLDSNDGGNEQDPLFDQAVEVIVRTQKVTISSLIRHLNIGFFRAAAIIDQLEAEGIVSAADNVSGKRKILVHKSAD</sequence>
<organism evidence="3 4">
    <name type="scientific">Kingella bonacorsii</name>
    <dbReference type="NCBI Taxonomy" id="2796361"/>
    <lineage>
        <taxon>Bacteria</taxon>
        <taxon>Pseudomonadati</taxon>
        <taxon>Pseudomonadota</taxon>
        <taxon>Betaproteobacteria</taxon>
        <taxon>Neisseriales</taxon>
        <taxon>Neisseriaceae</taxon>
        <taxon>Kingella</taxon>
    </lineage>
</organism>
<dbReference type="Pfam" id="PF09397">
    <property type="entry name" value="FtsK_gamma"/>
    <property type="match status" value="1"/>
</dbReference>
<gene>
    <name evidence="3" type="ORF">JDW22_03310</name>
</gene>
<dbReference type="SUPFAM" id="SSF46785">
    <property type="entry name" value="Winged helix' DNA-binding domain"/>
    <property type="match status" value="1"/>
</dbReference>
<dbReference type="InterPro" id="IPR050206">
    <property type="entry name" value="FtsK/SpoIIIE/SftA"/>
</dbReference>
<dbReference type="PANTHER" id="PTHR22683">
    <property type="entry name" value="SPORULATION PROTEIN RELATED"/>
    <property type="match status" value="1"/>
</dbReference>
<evidence type="ECO:0000313" key="4">
    <source>
        <dbReference type="Proteomes" id="UP000614058"/>
    </source>
</evidence>
<dbReference type="RefSeq" id="WP_200521698.1">
    <property type="nucleotide sequence ID" value="NZ_JAEHNZ010000001.1"/>
</dbReference>
<dbReference type="PANTHER" id="PTHR22683:SF41">
    <property type="entry name" value="DNA TRANSLOCASE FTSK"/>
    <property type="match status" value="1"/>
</dbReference>
<name>A0ABS1BQT3_9NEIS</name>